<evidence type="ECO:0000313" key="3">
    <source>
        <dbReference type="Proteomes" id="UP000546324"/>
    </source>
</evidence>
<gene>
    <name evidence="2" type="ORF">BKA00_006156</name>
</gene>
<feature type="signal peptide" evidence="1">
    <location>
        <begin position="1"/>
        <end position="31"/>
    </location>
</feature>
<evidence type="ECO:0000256" key="1">
    <source>
        <dbReference type="SAM" id="SignalP"/>
    </source>
</evidence>
<feature type="chain" id="PRO_5031532047" description="Secreted protein" evidence="1">
    <location>
        <begin position="32"/>
        <end position="163"/>
    </location>
</feature>
<sequence>MRKKTRRLATTVAASALLAGGLGYLATPAMAYTEKCTSYQDTTIGTPGTNVSVHIKLCIVASGGYHQAVAYGTFSGGGGTTDKFDNFDLKVRVERYDSVYDTHTCDFTNLINNNSSSAFSCGWAVSGSSLNYGWSADGAVNYDINLDGLGGKTWNLTGTPTIY</sequence>
<evidence type="ECO:0008006" key="4">
    <source>
        <dbReference type="Google" id="ProtNLM"/>
    </source>
</evidence>
<accession>A0A7X0L272</accession>
<dbReference type="RefSeq" id="WP_185031009.1">
    <property type="nucleotide sequence ID" value="NZ_JACHMQ010000001.1"/>
</dbReference>
<dbReference type="AlphaFoldDB" id="A0A7X0L272"/>
<evidence type="ECO:0000313" key="2">
    <source>
        <dbReference type="EMBL" id="MBB6399242.1"/>
    </source>
</evidence>
<reference evidence="2 3" key="1">
    <citation type="submission" date="2020-08" db="EMBL/GenBank/DDBJ databases">
        <title>Sequencing the genomes of 1000 actinobacteria strains.</title>
        <authorList>
            <person name="Klenk H.-P."/>
        </authorList>
    </citation>
    <scope>NUCLEOTIDE SEQUENCE [LARGE SCALE GENOMIC DNA]</scope>
    <source>
        <strain evidence="2 3">DSM 43675</strain>
    </source>
</reference>
<dbReference type="EMBL" id="JACHMQ010000001">
    <property type="protein sequence ID" value="MBB6399242.1"/>
    <property type="molecule type" value="Genomic_DNA"/>
</dbReference>
<organism evidence="2 3">
    <name type="scientific">Actinomadura coerulea</name>
    <dbReference type="NCBI Taxonomy" id="46159"/>
    <lineage>
        <taxon>Bacteria</taxon>
        <taxon>Bacillati</taxon>
        <taxon>Actinomycetota</taxon>
        <taxon>Actinomycetes</taxon>
        <taxon>Streptosporangiales</taxon>
        <taxon>Thermomonosporaceae</taxon>
        <taxon>Actinomadura</taxon>
    </lineage>
</organism>
<dbReference type="Proteomes" id="UP000546324">
    <property type="component" value="Unassembled WGS sequence"/>
</dbReference>
<keyword evidence="1" id="KW-0732">Signal</keyword>
<comment type="caution">
    <text evidence="2">The sequence shown here is derived from an EMBL/GenBank/DDBJ whole genome shotgun (WGS) entry which is preliminary data.</text>
</comment>
<name>A0A7X0L272_9ACTN</name>
<proteinExistence type="predicted"/>
<keyword evidence="3" id="KW-1185">Reference proteome</keyword>
<protein>
    <recommendedName>
        <fullName evidence="4">Secreted protein</fullName>
    </recommendedName>
</protein>